<dbReference type="InterPro" id="IPR035386">
    <property type="entry name" value="Arm-DNA-bind_5"/>
</dbReference>
<reference evidence="5 6" key="1">
    <citation type="submission" date="2020-01" db="EMBL/GenBank/DDBJ databases">
        <authorList>
            <person name="Kim M.K."/>
        </authorList>
    </citation>
    <scope>NUCLEOTIDE SEQUENCE [LARGE SCALE GENOMIC DNA]</scope>
    <source>
        <strain evidence="5 6">172606-1</strain>
    </source>
</reference>
<evidence type="ECO:0000313" key="5">
    <source>
        <dbReference type="EMBL" id="QHT68964.1"/>
    </source>
</evidence>
<dbReference type="Pfam" id="PF17293">
    <property type="entry name" value="Arm-DNA-bind_5"/>
    <property type="match status" value="1"/>
</dbReference>
<dbReference type="PANTHER" id="PTHR30349">
    <property type="entry name" value="PHAGE INTEGRASE-RELATED"/>
    <property type="match status" value="1"/>
</dbReference>
<dbReference type="SUPFAM" id="SSF56349">
    <property type="entry name" value="DNA breaking-rejoining enzymes"/>
    <property type="match status" value="1"/>
</dbReference>
<proteinExistence type="inferred from homology"/>
<dbReference type="KEGG" id="rhoz:GXP67_21080"/>
<evidence type="ECO:0000256" key="2">
    <source>
        <dbReference type="ARBA" id="ARBA00023125"/>
    </source>
</evidence>
<evidence type="ECO:0000256" key="3">
    <source>
        <dbReference type="ARBA" id="ARBA00023172"/>
    </source>
</evidence>
<sequence>MVTLRAKKISKNRYSLYLDIYRASQRMREFLNIHVSKDYTQPATDKAGTILFDASGKAKEKRVEAVDKDKWELARSIRMKRELEINTSEHGFVASFKKTSNFIEYFEKLLPEKKHHTYDNTLRYLKEFIGTKVTFRAIDEAFIDRFESFLLRKVGNNTALQYTERMSFILNQAVKDKIILSNPFKNREKLDRIDPETVFLEIEEVRALYENLEKSSGRKALSTKGIQSRKAFLLACFTGLRLSDIKKLTWAEIYNNGIHFRQKKSQKGFHHVPLSKTAQDILLGINKTADSKVFYLLSVNNNMIEKHIQAWAKEVGLKKHITFHVSRHTFATMSLTMGADLYTVSKLLGHADITTTQIYTKVIDIKKREAVDKLPEL</sequence>
<dbReference type="Pfam" id="PF00589">
    <property type="entry name" value="Phage_integrase"/>
    <property type="match status" value="1"/>
</dbReference>
<dbReference type="GO" id="GO:0003677">
    <property type="term" value="F:DNA binding"/>
    <property type="evidence" value="ECO:0007669"/>
    <property type="project" value="UniProtKB-KW"/>
</dbReference>
<dbReference type="Gene3D" id="1.10.443.10">
    <property type="entry name" value="Intergrase catalytic core"/>
    <property type="match status" value="1"/>
</dbReference>
<protein>
    <submittedName>
        <fullName evidence="5">Site-specific integrase</fullName>
    </submittedName>
</protein>
<dbReference type="GO" id="GO:0015074">
    <property type="term" value="P:DNA integration"/>
    <property type="evidence" value="ECO:0007669"/>
    <property type="project" value="InterPro"/>
</dbReference>
<dbReference type="InterPro" id="IPR010998">
    <property type="entry name" value="Integrase_recombinase_N"/>
</dbReference>
<feature type="domain" description="Tyr recombinase" evidence="4">
    <location>
        <begin position="195"/>
        <end position="372"/>
    </location>
</feature>
<dbReference type="InterPro" id="IPR025269">
    <property type="entry name" value="SAM-like_dom"/>
</dbReference>
<dbReference type="Proteomes" id="UP000480178">
    <property type="component" value="Chromosome"/>
</dbReference>
<keyword evidence="3" id="KW-0233">DNA recombination</keyword>
<gene>
    <name evidence="5" type="ORF">GXP67_21080</name>
</gene>
<dbReference type="InterPro" id="IPR011010">
    <property type="entry name" value="DNA_brk_join_enz"/>
</dbReference>
<dbReference type="RefSeq" id="WP_162444959.1">
    <property type="nucleotide sequence ID" value="NZ_CP048222.1"/>
</dbReference>
<organism evidence="5 6">
    <name type="scientific">Rhodocytophaga rosea</name>
    <dbReference type="NCBI Taxonomy" id="2704465"/>
    <lineage>
        <taxon>Bacteria</taxon>
        <taxon>Pseudomonadati</taxon>
        <taxon>Bacteroidota</taxon>
        <taxon>Cytophagia</taxon>
        <taxon>Cytophagales</taxon>
        <taxon>Rhodocytophagaceae</taxon>
        <taxon>Rhodocytophaga</taxon>
    </lineage>
</organism>
<keyword evidence="2" id="KW-0238">DNA-binding</keyword>
<dbReference type="EMBL" id="CP048222">
    <property type="protein sequence ID" value="QHT68964.1"/>
    <property type="molecule type" value="Genomic_DNA"/>
</dbReference>
<comment type="similarity">
    <text evidence="1">Belongs to the 'phage' integrase family.</text>
</comment>
<evidence type="ECO:0000313" key="6">
    <source>
        <dbReference type="Proteomes" id="UP000480178"/>
    </source>
</evidence>
<dbReference type="InterPro" id="IPR050090">
    <property type="entry name" value="Tyrosine_recombinase_XerCD"/>
</dbReference>
<evidence type="ECO:0000256" key="1">
    <source>
        <dbReference type="ARBA" id="ARBA00008857"/>
    </source>
</evidence>
<dbReference type="GO" id="GO:0006310">
    <property type="term" value="P:DNA recombination"/>
    <property type="evidence" value="ECO:0007669"/>
    <property type="project" value="UniProtKB-KW"/>
</dbReference>
<dbReference type="CDD" id="cd01185">
    <property type="entry name" value="INTN1_C_like"/>
    <property type="match status" value="1"/>
</dbReference>
<keyword evidence="6" id="KW-1185">Reference proteome</keyword>
<accession>A0A6C0GMB5</accession>
<dbReference type="AlphaFoldDB" id="A0A6C0GMB5"/>
<evidence type="ECO:0000259" key="4">
    <source>
        <dbReference type="PROSITE" id="PS51898"/>
    </source>
</evidence>
<dbReference type="Pfam" id="PF13102">
    <property type="entry name" value="Phage_int_SAM_5"/>
    <property type="match status" value="1"/>
</dbReference>
<dbReference type="InterPro" id="IPR002104">
    <property type="entry name" value="Integrase_catalytic"/>
</dbReference>
<dbReference type="InterPro" id="IPR013762">
    <property type="entry name" value="Integrase-like_cat_sf"/>
</dbReference>
<name>A0A6C0GMB5_9BACT</name>
<dbReference type="PROSITE" id="PS51898">
    <property type="entry name" value="TYR_RECOMBINASE"/>
    <property type="match status" value="1"/>
</dbReference>
<dbReference type="Gene3D" id="1.10.150.130">
    <property type="match status" value="1"/>
</dbReference>
<dbReference type="PANTHER" id="PTHR30349:SF64">
    <property type="entry name" value="PROPHAGE INTEGRASE INTD-RELATED"/>
    <property type="match status" value="1"/>
</dbReference>